<feature type="transmembrane region" description="Helical" evidence="1">
    <location>
        <begin position="345"/>
        <end position="365"/>
    </location>
</feature>
<evidence type="ECO:0000313" key="5">
    <source>
        <dbReference type="Proteomes" id="UP000001520"/>
    </source>
</evidence>
<reference evidence="4 5" key="1">
    <citation type="journal article" date="2010" name="DNA Res.">
        <title>Bacterial lifestyle in a deep-sea hydrothermal vent chimney revealed by the genome sequence of the thermophilic bacterium Deferribacter desulfuricans SSM1.</title>
        <authorList>
            <person name="Takaki Y."/>
            <person name="Shimamura S."/>
            <person name="Nakagawa S."/>
            <person name="Fukuhara Y."/>
            <person name="Horikawa H."/>
            <person name="Ankai A."/>
            <person name="Harada T."/>
            <person name="Hosoyama A."/>
            <person name="Oguchi A."/>
            <person name="Fukui S."/>
            <person name="Fujita N."/>
            <person name="Takami H."/>
            <person name="Takai K."/>
        </authorList>
    </citation>
    <scope>NUCLEOTIDE SEQUENCE [LARGE SCALE GENOMIC DNA]</scope>
    <source>
        <strain evidence="5">DSM 14783 / JCM 11476 / NBRC 101012 / SSM1</strain>
    </source>
</reference>
<evidence type="ECO:0000256" key="1">
    <source>
        <dbReference type="SAM" id="Phobius"/>
    </source>
</evidence>
<keyword evidence="1" id="KW-1133">Transmembrane helix</keyword>
<feature type="transmembrane region" description="Helical" evidence="1">
    <location>
        <begin position="203"/>
        <end position="226"/>
    </location>
</feature>
<accession>D3PBB8</accession>
<dbReference type="GO" id="GO:0016020">
    <property type="term" value="C:membrane"/>
    <property type="evidence" value="ECO:0007669"/>
    <property type="project" value="InterPro"/>
</dbReference>
<dbReference type="InterPro" id="IPR048999">
    <property type="entry name" value="STT3-PglB_core"/>
</dbReference>
<dbReference type="Proteomes" id="UP000001520">
    <property type="component" value="Chromosome"/>
</dbReference>
<dbReference type="InterPro" id="IPR048307">
    <property type="entry name" value="STT3_N"/>
</dbReference>
<dbReference type="HOGENOM" id="CLU_405836_0_0_0"/>
<keyword evidence="5" id="KW-1185">Reference proteome</keyword>
<feature type="transmembrane region" description="Helical" evidence="1">
    <location>
        <begin position="164"/>
        <end position="183"/>
    </location>
</feature>
<feature type="domain" description="Oligosaccharyl transferase STT3 N-terminal" evidence="2">
    <location>
        <begin position="32"/>
        <end position="388"/>
    </location>
</feature>
<evidence type="ECO:0000259" key="2">
    <source>
        <dbReference type="Pfam" id="PF02516"/>
    </source>
</evidence>
<dbReference type="KEGG" id="ddf:DEFDS_0397"/>
<evidence type="ECO:0000259" key="3">
    <source>
        <dbReference type="Pfam" id="PF21436"/>
    </source>
</evidence>
<dbReference type="STRING" id="639282.DEFDS_0397"/>
<feature type="transmembrane region" description="Helical" evidence="1">
    <location>
        <begin position="6"/>
        <end position="26"/>
    </location>
</feature>
<proteinExistence type="predicted"/>
<gene>
    <name evidence="4" type="ordered locus">DEFDS_0397</name>
</gene>
<feature type="transmembrane region" description="Helical" evidence="1">
    <location>
        <begin position="377"/>
        <end position="397"/>
    </location>
</feature>
<name>D3PBB8_DEFDS</name>
<dbReference type="Gene3D" id="3.40.1380.40">
    <property type="match status" value="1"/>
</dbReference>
<dbReference type="eggNOG" id="COG1287">
    <property type="taxonomic scope" value="Bacteria"/>
</dbReference>
<dbReference type="EMBL" id="AP011529">
    <property type="protein sequence ID" value="BAI79891.1"/>
    <property type="molecule type" value="Genomic_DNA"/>
</dbReference>
<feature type="transmembrane region" description="Helical" evidence="1">
    <location>
        <begin position="238"/>
        <end position="261"/>
    </location>
</feature>
<dbReference type="OrthoDB" id="9796223at2"/>
<keyword evidence="1" id="KW-0812">Transmembrane</keyword>
<feature type="transmembrane region" description="Helical" evidence="1">
    <location>
        <begin position="106"/>
        <end position="123"/>
    </location>
</feature>
<feature type="transmembrane region" description="Helical" evidence="1">
    <location>
        <begin position="322"/>
        <end position="339"/>
    </location>
</feature>
<evidence type="ECO:0000313" key="4">
    <source>
        <dbReference type="EMBL" id="BAI79891.1"/>
    </source>
</evidence>
<feature type="transmembrane region" description="Helical" evidence="1">
    <location>
        <begin position="129"/>
        <end position="152"/>
    </location>
</feature>
<dbReference type="Pfam" id="PF02516">
    <property type="entry name" value="STT3"/>
    <property type="match status" value="1"/>
</dbReference>
<protein>
    <submittedName>
        <fullName evidence="4">Uncharacterized protein</fullName>
    </submittedName>
</protein>
<dbReference type="AlphaFoldDB" id="D3PBB8"/>
<dbReference type="RefSeq" id="WP_013007139.1">
    <property type="nucleotide sequence ID" value="NC_013939.1"/>
</dbReference>
<sequence length="660" mass="76524">MDKKGKFIIVFLLMIGVFVYSAYVRIDQYNKWKEQRSIYFVENYPAMTTLDAYYWLRYAKEYDNGLYYKSDNDTLRYYPDSQPKKRPVPFLSFLIAKLSSFTNNNYYYAGLFLIPILASLFIIPFSLYFYYAGFPFGGIVGSFIGTFSYMYFVRSSMGRVDTDLLNIFFPTLTSLFIFFAAKYENIKKVYFYSALSGLSMLFFYWWYFHPGFTLIYFGVLLVVLFLEKKPKGLILKSAGLFILFSNPLYFFYGIFNLFGFIKNYFTISKENLIGFPNILQTITEAQHKPIKEVLEYIINSPYLSVLGLIIFIIFAALKWRKFLAIAPLFLLGLLAFKSSNRFVMFLAPFAGAGIGMIIDYVVEYVEKNFKKMKPLNIYLVTIAVVVLLCVGLGKLTAKEYVPKPSINPGIIKSFIEMNKKLEKGAIWSWWDYGYAIEDIVGFPVYHDGGSQGSPKTYFIAKSLITDKQSKLYRYISYFDNNGMNEIKEMIEDNKSALDIVKYVDSYKGLPKGNNYVLFTMDMISKFPAYNFIGSYNFNTKTSQKVVVAPLRCQKVEKGVFYCEGNKIDTNSGVINGKIPMKRFDISKDGGLVSSKNYPYERGYNAELILKGNTIFYLILCDDNFYNSNFNQMYLLGKYDKNLYDEVYNNFPFARVFKVKK</sequence>
<keyword evidence="1" id="KW-0472">Membrane</keyword>
<organism evidence="4 5">
    <name type="scientific">Deferribacter desulfuricans (strain DSM 14783 / JCM 11476 / NBRC 101012 / SSM1)</name>
    <dbReference type="NCBI Taxonomy" id="639282"/>
    <lineage>
        <taxon>Bacteria</taxon>
        <taxon>Pseudomonadati</taxon>
        <taxon>Deferribacterota</taxon>
        <taxon>Deferribacteres</taxon>
        <taxon>Deferribacterales</taxon>
        <taxon>Deferribacteraceae</taxon>
        <taxon>Deferribacter</taxon>
    </lineage>
</organism>
<feature type="transmembrane region" description="Helical" evidence="1">
    <location>
        <begin position="296"/>
        <end position="317"/>
    </location>
</feature>
<dbReference type="Pfam" id="PF21436">
    <property type="entry name" value="STT3-PglB_core"/>
    <property type="match status" value="1"/>
</dbReference>
<feature type="domain" description="STT3/PglB/AglB core" evidence="3">
    <location>
        <begin position="426"/>
        <end position="498"/>
    </location>
</feature>